<accession>A0A1J6YIZ9</accession>
<dbReference type="AlphaFoldDB" id="A0A1J6YIZ9"/>
<evidence type="ECO:0000256" key="1">
    <source>
        <dbReference type="ARBA" id="ARBA00009437"/>
    </source>
</evidence>
<evidence type="ECO:0000313" key="5">
    <source>
        <dbReference type="EMBL" id="PNO27699.1"/>
    </source>
</evidence>
<dbReference type="PROSITE" id="PS50931">
    <property type="entry name" value="HTH_LYSR"/>
    <property type="match status" value="1"/>
</dbReference>
<dbReference type="InterPro" id="IPR000847">
    <property type="entry name" value="LysR_HTH_N"/>
</dbReference>
<gene>
    <name evidence="5" type="ORF">RK55_023080</name>
</gene>
<evidence type="ECO:0000256" key="2">
    <source>
        <dbReference type="ARBA" id="ARBA00023015"/>
    </source>
</evidence>
<dbReference type="Gene3D" id="1.10.10.10">
    <property type="entry name" value="Winged helix-like DNA-binding domain superfamily/Winged helix DNA-binding domain"/>
    <property type="match status" value="1"/>
</dbReference>
<dbReference type="InterPro" id="IPR036390">
    <property type="entry name" value="WH_DNA-bd_sf"/>
</dbReference>
<keyword evidence="3" id="KW-0804">Transcription</keyword>
<proteinExistence type="inferred from homology"/>
<comment type="similarity">
    <text evidence="1">Belongs to the LysR transcriptional regulatory family.</text>
</comment>
<comment type="caution">
    <text evidence="5">The sequence shown here is derived from an EMBL/GenBank/DDBJ whole genome shotgun (WGS) entry which is preliminary data.</text>
</comment>
<dbReference type="GO" id="GO:0003700">
    <property type="term" value="F:DNA-binding transcription factor activity"/>
    <property type="evidence" value="ECO:0007669"/>
    <property type="project" value="InterPro"/>
</dbReference>
<dbReference type="GO" id="GO:0000976">
    <property type="term" value="F:transcription cis-regulatory region binding"/>
    <property type="evidence" value="ECO:0007669"/>
    <property type="project" value="TreeGrafter"/>
</dbReference>
<organism evidence="5 6">
    <name type="scientific">Salmonella enterica subsp. houtenae serovar 50:g,z51:-</name>
    <dbReference type="NCBI Taxonomy" id="1173947"/>
    <lineage>
        <taxon>Bacteria</taxon>
        <taxon>Pseudomonadati</taxon>
        <taxon>Pseudomonadota</taxon>
        <taxon>Gammaproteobacteria</taxon>
        <taxon>Enterobacterales</taxon>
        <taxon>Enterobacteriaceae</taxon>
        <taxon>Salmonella</taxon>
    </lineage>
</organism>
<sequence length="275" mass="31861">MGIFISKKLRYFIVIMEKRSFASASEALCITRSPLSKAITEIEEYLDEKLFIRKHNDLIPTPLALEYYKKCKPLYDELLKLEKIKNIKLYTVIFDSCFPLTFVNFLRDFIEAPGLEFRLEHKIITPEDLLSLKNENKIFISLQNIMDVPAENKSIWPTGGVTLLSPFISTNNNLFVCKEIYMNSLKNKLSKTLDSYLYDINFIEHNHDPSTLIYKVKNGEGHSLFSSKLAQFYNLNGIKKTPIKEFNKNLIVYHDAADLNSTALLKIKQILNDFI</sequence>
<evidence type="ECO:0000259" key="4">
    <source>
        <dbReference type="PROSITE" id="PS50931"/>
    </source>
</evidence>
<feature type="domain" description="HTH lysR-type" evidence="4">
    <location>
        <begin position="4"/>
        <end position="61"/>
    </location>
</feature>
<protein>
    <submittedName>
        <fullName evidence="5">LysR family transcriptional regulator</fullName>
    </submittedName>
</protein>
<dbReference type="PANTHER" id="PTHR30126">
    <property type="entry name" value="HTH-TYPE TRANSCRIPTIONAL REGULATOR"/>
    <property type="match status" value="1"/>
</dbReference>
<dbReference type="SUPFAM" id="SSF46785">
    <property type="entry name" value="Winged helix' DNA-binding domain"/>
    <property type="match status" value="1"/>
</dbReference>
<keyword evidence="2" id="KW-0805">Transcription regulation</keyword>
<evidence type="ECO:0000256" key="3">
    <source>
        <dbReference type="ARBA" id="ARBA00023163"/>
    </source>
</evidence>
<dbReference type="InterPro" id="IPR036388">
    <property type="entry name" value="WH-like_DNA-bd_sf"/>
</dbReference>
<dbReference type="EMBL" id="JWSP02000006">
    <property type="protein sequence ID" value="PNO27699.1"/>
    <property type="molecule type" value="Genomic_DNA"/>
</dbReference>
<reference evidence="6" key="1">
    <citation type="submission" date="2017-12" db="EMBL/GenBank/DDBJ databases">
        <title>FDA dAtabase for Regulatory Grade micrObial Sequences (FDA-ARGOS): Supporting development and validation of Infectious Disease Dx tests.</title>
        <authorList>
            <person name="Sichtig H."/>
            <person name="Tallon L."/>
            <person name="Sadzewicz L."/>
            <person name="Sengamalay N."/>
            <person name="Nagaraj S."/>
            <person name="Vavikolanu K."/>
            <person name="Aluvathingal J."/>
            <person name="Nadendla S."/>
            <person name="Pirone D.C."/>
            <person name="Hoffman M."/>
            <person name="Muruvanda T."/>
            <person name="Allard M."/>
            <person name="Evans P."/>
        </authorList>
    </citation>
    <scope>NUCLEOTIDE SEQUENCE [LARGE SCALE GENOMIC DNA]</scope>
    <source>
        <strain evidence="6">FDAARGOS_55</strain>
    </source>
</reference>
<dbReference type="Proteomes" id="UP000236163">
    <property type="component" value="Unassembled WGS sequence"/>
</dbReference>
<evidence type="ECO:0000313" key="6">
    <source>
        <dbReference type="Proteomes" id="UP000236163"/>
    </source>
</evidence>
<dbReference type="PANTHER" id="PTHR30126:SF22">
    <property type="entry name" value="HTH-TYPE TRANSCRIPTIONAL REGULATOR YHAJ-RELATED"/>
    <property type="match status" value="1"/>
</dbReference>
<dbReference type="Pfam" id="PF00126">
    <property type="entry name" value="HTH_1"/>
    <property type="match status" value="1"/>
</dbReference>
<name>A0A1J6YIZ9_SALHO</name>